<accession>A0A0P6XQC3</accession>
<dbReference type="Proteomes" id="UP000050430">
    <property type="component" value="Unassembled WGS sequence"/>
</dbReference>
<feature type="transmembrane region" description="Helical" evidence="1">
    <location>
        <begin position="415"/>
        <end position="438"/>
    </location>
</feature>
<feature type="transmembrane region" description="Helical" evidence="1">
    <location>
        <begin position="295"/>
        <end position="312"/>
    </location>
</feature>
<feature type="transmembrane region" description="Helical" evidence="1">
    <location>
        <begin position="12"/>
        <end position="36"/>
    </location>
</feature>
<keyword evidence="1" id="KW-0472">Membrane</keyword>
<feature type="transmembrane region" description="Helical" evidence="1">
    <location>
        <begin position="348"/>
        <end position="365"/>
    </location>
</feature>
<feature type="transmembrane region" description="Helical" evidence="1">
    <location>
        <begin position="95"/>
        <end position="119"/>
    </location>
</feature>
<feature type="transmembrane region" description="Helical" evidence="1">
    <location>
        <begin position="559"/>
        <end position="577"/>
    </location>
</feature>
<keyword evidence="3" id="KW-1185">Reference proteome</keyword>
<name>A0A0P6XQC3_9CHLR</name>
<protein>
    <recommendedName>
        <fullName evidence="4">Glycosyltransferase RgtA/B/C/D-like domain-containing protein</fullName>
    </recommendedName>
</protein>
<dbReference type="AlphaFoldDB" id="A0A0P6XQC3"/>
<feature type="transmembrane region" description="Helical" evidence="1">
    <location>
        <begin position="377"/>
        <end position="403"/>
    </location>
</feature>
<keyword evidence="1" id="KW-1133">Transmembrane helix</keyword>
<gene>
    <name evidence="2" type="ORF">ADM99_09035</name>
</gene>
<organism evidence="2 3">
    <name type="scientific">Leptolinea tardivitalis</name>
    <dbReference type="NCBI Taxonomy" id="229920"/>
    <lineage>
        <taxon>Bacteria</taxon>
        <taxon>Bacillati</taxon>
        <taxon>Chloroflexota</taxon>
        <taxon>Anaerolineae</taxon>
        <taxon>Anaerolineales</taxon>
        <taxon>Anaerolineaceae</taxon>
        <taxon>Leptolinea</taxon>
    </lineage>
</organism>
<feature type="transmembrane region" description="Helical" evidence="1">
    <location>
        <begin position="187"/>
        <end position="205"/>
    </location>
</feature>
<feature type="transmembrane region" description="Helical" evidence="1">
    <location>
        <begin position="583"/>
        <end position="603"/>
    </location>
</feature>
<evidence type="ECO:0000256" key="1">
    <source>
        <dbReference type="SAM" id="Phobius"/>
    </source>
</evidence>
<proteinExistence type="predicted"/>
<comment type="caution">
    <text evidence="2">The sequence shown here is derived from an EMBL/GenBank/DDBJ whole genome shotgun (WGS) entry which is preliminary data.</text>
</comment>
<feature type="transmembrane region" description="Helical" evidence="1">
    <location>
        <begin position="217"/>
        <end position="236"/>
    </location>
</feature>
<feature type="transmembrane region" description="Helical" evidence="1">
    <location>
        <begin position="56"/>
        <end position="74"/>
    </location>
</feature>
<feature type="transmembrane region" description="Helical" evidence="1">
    <location>
        <begin position="624"/>
        <end position="644"/>
    </location>
</feature>
<feature type="transmembrane region" description="Helical" evidence="1">
    <location>
        <begin position="131"/>
        <end position="150"/>
    </location>
</feature>
<dbReference type="RefSeq" id="WP_062420197.1">
    <property type="nucleotide sequence ID" value="NZ_BBYA01000001.1"/>
</dbReference>
<sequence>MIGFLKIRTHRQVIFLIPWLVGALAGLCSLIYLLAIPADSKNSILLGFSLFRLLEALIIFVGTIGFSVICTHIARDFEFTSQVLHISGWESDRPWSILTAWCGILASLIVIFFGNQIFPGSVQVLQRISPIIYWLAVFFLSFLLIYFFWIEKSQLVENLRNLYAISLFFLLAILCIGLIFFPSNIGLILRKGSLLIPFLFIWLFHFAYRQKTKWQNLIVFLLLVILFGGSLIGVWASGITDLNIIGGLLPYNDANGYYHGARLLSVGLPFHDFSARRPLFPAVLGIFYALGNENLQFAIACTILLIILAVYFSAKEIKQSSGPLLAGIFIVGVFLFIRRFIGSTMSEILGLPLGIIGFGLLWRSASRKKVGDAFWGTLLLCLGLIARAGPFFILPMLVIWSGWFFRKDSRFNIKSAVIIALAVIIGFCIHLTIFNFLAGENSSSMGNFSYTLYGLVAGGKGWKQYGIDHPELLNMVEPELSRTLYRYSLESFRNNPLGLIQGAIVYWKAFFSMEWYGMFGFIEGISLTETMIGRILMALVSFIGVSLGMWHLKKPANSMVMAGFVGIILSVPFVPPLDAEIRTYAAGIPWFIGLALIGLTELSDLLSIKKHHLLSNDLENDHSYGIRVFAAILVCFLIIGPLFVHFTRHAPILDKTNGCNDGEERVVTILSRGSLLNIEGDDNLPKTFVPNLRKSDLVVSMHDSPMYDLGMRLLSIPEGASFLQSYDWEAGKFVYIWGETRLFTENQGWVELCGRRDKGSEEYPLFHAESARLLTDQVSNELR</sequence>
<keyword evidence="1" id="KW-0812">Transmembrane</keyword>
<dbReference type="EMBL" id="LGCK01000010">
    <property type="protein sequence ID" value="KPL71619.1"/>
    <property type="molecule type" value="Genomic_DNA"/>
</dbReference>
<feature type="transmembrane region" description="Helical" evidence="1">
    <location>
        <begin position="162"/>
        <end position="181"/>
    </location>
</feature>
<evidence type="ECO:0008006" key="4">
    <source>
        <dbReference type="Google" id="ProtNLM"/>
    </source>
</evidence>
<feature type="transmembrane region" description="Helical" evidence="1">
    <location>
        <begin position="324"/>
        <end position="342"/>
    </location>
</feature>
<feature type="transmembrane region" description="Helical" evidence="1">
    <location>
        <begin position="531"/>
        <end position="552"/>
    </location>
</feature>
<evidence type="ECO:0000313" key="2">
    <source>
        <dbReference type="EMBL" id="KPL71619.1"/>
    </source>
</evidence>
<reference evidence="2 3" key="1">
    <citation type="submission" date="2015-07" db="EMBL/GenBank/DDBJ databases">
        <title>Genome sequence of Leptolinea tardivitalis DSM 16556.</title>
        <authorList>
            <person name="Hemp J."/>
            <person name="Ward L.M."/>
            <person name="Pace L.A."/>
            <person name="Fischer W.W."/>
        </authorList>
    </citation>
    <scope>NUCLEOTIDE SEQUENCE [LARGE SCALE GENOMIC DNA]</scope>
    <source>
        <strain evidence="2 3">YMTK-2</strain>
    </source>
</reference>
<evidence type="ECO:0000313" key="3">
    <source>
        <dbReference type="Proteomes" id="UP000050430"/>
    </source>
</evidence>
<dbReference type="OrthoDB" id="428646at2"/>
<dbReference type="STRING" id="229920.ADM99_09035"/>